<keyword evidence="2" id="KW-1185">Reference proteome</keyword>
<accession>A0A9D4UWH0</accession>
<sequence>MSNVVIRIFDGTSADTCLLTQIVLGVQSNLAGNAGPLTQISVIEDAACGMHIHLSQSMQSEAWSVIQMGPFRSQVGFDVAA</sequence>
<protein>
    <submittedName>
        <fullName evidence="1">Uncharacterized protein</fullName>
    </submittedName>
</protein>
<name>A0A9D4UWH0_ADICA</name>
<dbReference type="AlphaFoldDB" id="A0A9D4UWH0"/>
<organism evidence="1 2">
    <name type="scientific">Adiantum capillus-veneris</name>
    <name type="common">Maidenhair fern</name>
    <dbReference type="NCBI Taxonomy" id="13818"/>
    <lineage>
        <taxon>Eukaryota</taxon>
        <taxon>Viridiplantae</taxon>
        <taxon>Streptophyta</taxon>
        <taxon>Embryophyta</taxon>
        <taxon>Tracheophyta</taxon>
        <taxon>Polypodiopsida</taxon>
        <taxon>Polypodiidae</taxon>
        <taxon>Polypodiales</taxon>
        <taxon>Pteridineae</taxon>
        <taxon>Pteridaceae</taxon>
        <taxon>Vittarioideae</taxon>
        <taxon>Adiantum</taxon>
    </lineage>
</organism>
<comment type="caution">
    <text evidence="1">The sequence shown here is derived from an EMBL/GenBank/DDBJ whole genome shotgun (WGS) entry which is preliminary data.</text>
</comment>
<dbReference type="Proteomes" id="UP000886520">
    <property type="component" value="Chromosome 9"/>
</dbReference>
<gene>
    <name evidence="1" type="ORF">GOP47_0009292</name>
</gene>
<evidence type="ECO:0000313" key="1">
    <source>
        <dbReference type="EMBL" id="KAI5075216.1"/>
    </source>
</evidence>
<dbReference type="EMBL" id="JABFUD020000009">
    <property type="protein sequence ID" value="KAI5075216.1"/>
    <property type="molecule type" value="Genomic_DNA"/>
</dbReference>
<evidence type="ECO:0000313" key="2">
    <source>
        <dbReference type="Proteomes" id="UP000886520"/>
    </source>
</evidence>
<reference evidence="1" key="1">
    <citation type="submission" date="2021-01" db="EMBL/GenBank/DDBJ databases">
        <title>Adiantum capillus-veneris genome.</title>
        <authorList>
            <person name="Fang Y."/>
            <person name="Liao Q."/>
        </authorList>
    </citation>
    <scope>NUCLEOTIDE SEQUENCE</scope>
    <source>
        <strain evidence="1">H3</strain>
        <tissue evidence="1">Leaf</tissue>
    </source>
</reference>
<proteinExistence type="predicted"/>